<dbReference type="PANTHER" id="PTHR13194:SF19">
    <property type="entry name" value="NAD(P)-BINDING ROSSMANN-FOLD SUPERFAMILY PROTEIN"/>
    <property type="match status" value="1"/>
</dbReference>
<comment type="caution">
    <text evidence="3">The sequence shown here is derived from an EMBL/GenBank/DDBJ whole genome shotgun (WGS) entry which is preliminary data.</text>
</comment>
<gene>
    <name evidence="3" type="ORF">G4D72_03530</name>
</gene>
<proteinExistence type="inferred from homology"/>
<feature type="domain" description="NADH:ubiquinone oxidoreductase intermediate-associated protein 30" evidence="2">
    <location>
        <begin position="7"/>
        <end position="157"/>
    </location>
</feature>
<comment type="similarity">
    <text evidence="1">Belongs to the CIA30 family.</text>
</comment>
<evidence type="ECO:0000256" key="1">
    <source>
        <dbReference type="ARBA" id="ARBA00007884"/>
    </source>
</evidence>
<reference evidence="3 4" key="1">
    <citation type="submission" date="2020-02" db="EMBL/GenBank/DDBJ databases">
        <authorList>
            <person name="Chen W.-M."/>
        </authorList>
    </citation>
    <scope>NUCLEOTIDE SEQUENCE [LARGE SCALE GENOMIC DNA]</scope>
    <source>
        <strain evidence="3 4">KDG-16</strain>
    </source>
</reference>
<dbReference type="SUPFAM" id="SSF49785">
    <property type="entry name" value="Galactose-binding domain-like"/>
    <property type="match status" value="1"/>
</dbReference>
<dbReference type="EMBL" id="JAAJBT010000002">
    <property type="protein sequence ID" value="NHM01179.1"/>
    <property type="molecule type" value="Genomic_DNA"/>
</dbReference>
<sequence>MNTQLVFDFTKNASISDWVIVDDVVMGGRSEGKFTLDEAGNGVFSGAVSTENYGGFSSVRYQFDKIPTDSDSKLVVRLKGDGKAYQLRIKDKIATYYSYITTFQTNGEWQTITVNMKDMYPSFRGRDLNLPNYNSPAFEELVFLIGNKKNEAFQLKIDKIEIQ</sequence>
<dbReference type="PANTHER" id="PTHR13194">
    <property type="entry name" value="COMPLEX I INTERMEDIATE-ASSOCIATED PROTEIN 30"/>
    <property type="match status" value="1"/>
</dbReference>
<evidence type="ECO:0000259" key="2">
    <source>
        <dbReference type="Pfam" id="PF08547"/>
    </source>
</evidence>
<dbReference type="InterPro" id="IPR039131">
    <property type="entry name" value="NDUFAF1"/>
</dbReference>
<dbReference type="InterPro" id="IPR008979">
    <property type="entry name" value="Galactose-bd-like_sf"/>
</dbReference>
<evidence type="ECO:0000313" key="4">
    <source>
        <dbReference type="Proteomes" id="UP000800984"/>
    </source>
</evidence>
<dbReference type="InterPro" id="IPR013857">
    <property type="entry name" value="NADH-UbQ_OxRdtase-assoc_prot30"/>
</dbReference>
<dbReference type="Pfam" id="PF08547">
    <property type="entry name" value="CIA30"/>
    <property type="match status" value="1"/>
</dbReference>
<dbReference type="Proteomes" id="UP000800984">
    <property type="component" value="Unassembled WGS sequence"/>
</dbReference>
<protein>
    <submittedName>
        <fullName evidence="3">CIA30 family protein</fullName>
    </submittedName>
</protein>
<organism evidence="3 4">
    <name type="scientific">Flavobacterium difficile</name>
    <dbReference type="NCBI Taxonomy" id="2709659"/>
    <lineage>
        <taxon>Bacteria</taxon>
        <taxon>Pseudomonadati</taxon>
        <taxon>Bacteroidota</taxon>
        <taxon>Flavobacteriia</taxon>
        <taxon>Flavobacteriales</taxon>
        <taxon>Flavobacteriaceae</taxon>
        <taxon>Flavobacterium</taxon>
    </lineage>
</organism>
<dbReference type="Gene3D" id="2.60.120.430">
    <property type="entry name" value="Galactose-binding lectin"/>
    <property type="match status" value="1"/>
</dbReference>
<keyword evidence="4" id="KW-1185">Reference proteome</keyword>
<name>A0ABX0I1W9_9FLAO</name>
<accession>A0ABX0I1W9</accession>
<evidence type="ECO:0000313" key="3">
    <source>
        <dbReference type="EMBL" id="NHM01179.1"/>
    </source>
</evidence>